<evidence type="ECO:0000313" key="2">
    <source>
        <dbReference type="EMBL" id="GAB96527.1"/>
    </source>
</evidence>
<dbReference type="STRING" id="1184609.KILIM_040_00360"/>
<sequence>MIGHRHLQLAAISPDGDPVRRCPRRDHHVAAQRPGHQVVRRLRDRVRVGARGQRQAHCIDSALPTARDRGRLLGSQEERVLTLERPRGAGDSGHDKVLDESADLYRHPLPDARSRPLGQRSIEHYLARLRWRSALDDLERREGGAGPGVRELRDPLLLHKWRAVGPENLRRHAHLADGVRDPWDRLQLRDRRRREQARVAAGPGSDHRRCGVALDRRAGLLQRVAHEEEGCDQCGTDGHHDQHPGQRAALATHQRPAQADHRCRTRVVIVRATDSAVGLVAVWVIDPSSRKITSSA</sequence>
<name>K6WWP7_9MICO</name>
<keyword evidence="3" id="KW-1185">Reference proteome</keyword>
<evidence type="ECO:0000256" key="1">
    <source>
        <dbReference type="SAM" id="MobiDB-lite"/>
    </source>
</evidence>
<protein>
    <submittedName>
        <fullName evidence="2">Uncharacterized protein</fullName>
    </submittedName>
</protein>
<proteinExistence type="predicted"/>
<dbReference type="Proteomes" id="UP000008366">
    <property type="component" value="Unassembled WGS sequence"/>
</dbReference>
<gene>
    <name evidence="2" type="ORF">KILIM_040_00360</name>
</gene>
<dbReference type="AlphaFoldDB" id="K6WWP7"/>
<organism evidence="2 3">
    <name type="scientific">Kineosphaera limosa NBRC 100340</name>
    <dbReference type="NCBI Taxonomy" id="1184609"/>
    <lineage>
        <taxon>Bacteria</taxon>
        <taxon>Bacillati</taxon>
        <taxon>Actinomycetota</taxon>
        <taxon>Actinomycetes</taxon>
        <taxon>Micrococcales</taxon>
        <taxon>Dermatophilaceae</taxon>
        <taxon>Kineosphaera</taxon>
    </lineage>
</organism>
<comment type="caution">
    <text evidence="2">The sequence shown here is derived from an EMBL/GenBank/DDBJ whole genome shotgun (WGS) entry which is preliminary data.</text>
</comment>
<reference evidence="2 3" key="1">
    <citation type="submission" date="2012-08" db="EMBL/GenBank/DDBJ databases">
        <title>Whole genome shotgun sequence of Kineosphaera limosa NBRC 100340.</title>
        <authorList>
            <person name="Yoshida I."/>
            <person name="Isaki S."/>
            <person name="Hosoyama A."/>
            <person name="Tsuchikane K."/>
            <person name="Katsumata H."/>
            <person name="Ando Y."/>
            <person name="Ohji S."/>
            <person name="Hamada M."/>
            <person name="Tamura T."/>
            <person name="Yamazoe A."/>
            <person name="Yamazaki S."/>
            <person name="Fujita N."/>
        </authorList>
    </citation>
    <scope>NUCLEOTIDE SEQUENCE [LARGE SCALE GENOMIC DNA]</scope>
    <source>
        <strain evidence="2 3">NBRC 100340</strain>
    </source>
</reference>
<evidence type="ECO:0000313" key="3">
    <source>
        <dbReference type="Proteomes" id="UP000008366"/>
    </source>
</evidence>
<feature type="region of interest" description="Disordered" evidence="1">
    <location>
        <begin position="233"/>
        <end position="258"/>
    </location>
</feature>
<accession>K6WWP7</accession>
<dbReference type="EMBL" id="BAHD01000040">
    <property type="protein sequence ID" value="GAB96527.1"/>
    <property type="molecule type" value="Genomic_DNA"/>
</dbReference>